<dbReference type="Proteomes" id="UP000515406">
    <property type="component" value="Plasmid CFBP498_p224"/>
</dbReference>
<protein>
    <submittedName>
        <fullName evidence="1">Uncharacterized protein</fullName>
    </submittedName>
</protein>
<name>A0A6V7FJB9_9XANT</name>
<evidence type="ECO:0000313" key="1">
    <source>
        <dbReference type="EMBL" id="CAD0363876.1"/>
    </source>
</evidence>
<keyword evidence="1" id="KW-0614">Plasmid</keyword>
<organism evidence="1 2">
    <name type="scientific">Xanthomonas hortorum pv. vitians</name>
    <dbReference type="NCBI Taxonomy" id="83224"/>
    <lineage>
        <taxon>Bacteria</taxon>
        <taxon>Pseudomonadati</taxon>
        <taxon>Pseudomonadota</taxon>
        <taxon>Gammaproteobacteria</taxon>
        <taxon>Lysobacterales</taxon>
        <taxon>Lysobacteraceae</taxon>
        <taxon>Xanthomonas</taxon>
    </lineage>
</organism>
<dbReference type="AlphaFoldDB" id="A0A6V7FJB9"/>
<dbReference type="EMBL" id="LR828258">
    <property type="protein sequence ID" value="CAD0363876.1"/>
    <property type="molecule type" value="Genomic_DNA"/>
</dbReference>
<reference evidence="1 2" key="1">
    <citation type="submission" date="2020-07" db="EMBL/GenBank/DDBJ databases">
        <authorList>
            <person name="Pothier F. J."/>
        </authorList>
    </citation>
    <scope>NUCLEOTIDE SEQUENCE [LARGE SCALE GENOMIC DNA]</scope>
    <source>
        <strain evidence="1 2">CFBP 498</strain>
        <plasmid evidence="1 2">CFBP498_p224</plasmid>
    </source>
</reference>
<sequence length="282" mass="31153">MGSADANEDESLATGQGGVTGDALNALRTQMTVDQLEQMSSQLHAGQQTLIDMQTDARGRIESLTYEAFGELIFTIDVTQGLIADVFRRLDRHRWSSEGDTLKRHLLLASFASNMYLIRTITIQGLYMSAATLIRQQMECVTDLDSIEKGKPRRKGKPANVAVLRWKLGRAYGSLSDIAHNNSDKLFQLLAEEHAAAPEVDPAAPADETDRPFFNIRVSPRFIDLKAKQLLSQQACYALITAAHALCFMQDVSDEVVTDEDAAFIQIIGRSLELQEIVRPAG</sequence>
<proteinExistence type="predicted"/>
<keyword evidence="2" id="KW-1185">Reference proteome</keyword>
<accession>A0A6V7FJB9</accession>
<geneLocation type="plasmid" evidence="1 2">
    <name>CFBP498_p224</name>
</geneLocation>
<gene>
    <name evidence="1" type="ORF">CFBP498_49670</name>
</gene>
<evidence type="ECO:0000313" key="2">
    <source>
        <dbReference type="Proteomes" id="UP000515406"/>
    </source>
</evidence>
<dbReference type="RefSeq" id="WP_180313815.1">
    <property type="nucleotide sequence ID" value="NZ_LR828258.1"/>
</dbReference>
<dbReference type="EMBL" id="LR828258">
    <property type="protein sequence ID" value="CAD0363874.1"/>
    <property type="molecule type" value="Genomic_DNA"/>
</dbReference>